<dbReference type="RefSeq" id="WP_367626326.1">
    <property type="nucleotide sequence ID" value="NZ_JBFNQD010000017.1"/>
</dbReference>
<sequence length="111" mass="12100">SGRCKAGAAVPIDVELKPVSSFTRSCLSVRRRPEAGQDRGPQGRLSSASPAWARDAGVSRLFMDAHMPADRRSAATTQPPNTGIRSMLWVEPVDFYYGYSECFIGKGFDFA</sequence>
<comment type="caution">
    <text evidence="2">The sequence shown here is derived from an EMBL/GenBank/DDBJ whole genome shotgun (WGS) entry which is preliminary data.</text>
</comment>
<evidence type="ECO:0000313" key="3">
    <source>
        <dbReference type="Proteomes" id="UP001555786"/>
    </source>
</evidence>
<accession>A0ABV3PVM4</accession>
<name>A0ABV3PVM4_9HYPH</name>
<keyword evidence="3" id="KW-1185">Reference proteome</keyword>
<evidence type="ECO:0000256" key="1">
    <source>
        <dbReference type="SAM" id="MobiDB-lite"/>
    </source>
</evidence>
<reference evidence="2 3" key="1">
    <citation type="submission" date="2024-07" db="EMBL/GenBank/DDBJ databases">
        <title>Description of Labrys sedimenti sp. nov., isolated from a diclofenac-degrading enrichment culture.</title>
        <authorList>
            <person name="Tancsics A."/>
            <person name="Csepanyi A."/>
        </authorList>
    </citation>
    <scope>NUCLEOTIDE SEQUENCE [LARGE SCALE GENOMIC DNA]</scope>
    <source>
        <strain evidence="2 3">LMG 23578</strain>
    </source>
</reference>
<feature type="non-terminal residue" evidence="2">
    <location>
        <position position="1"/>
    </location>
</feature>
<evidence type="ECO:0000313" key="2">
    <source>
        <dbReference type="EMBL" id="MEW9309707.1"/>
    </source>
</evidence>
<feature type="region of interest" description="Disordered" evidence="1">
    <location>
        <begin position="30"/>
        <end position="51"/>
    </location>
</feature>
<protein>
    <submittedName>
        <fullName evidence="2">Uncharacterized protein</fullName>
    </submittedName>
</protein>
<dbReference type="EMBL" id="JBFNQD010000017">
    <property type="protein sequence ID" value="MEW9309707.1"/>
    <property type="molecule type" value="Genomic_DNA"/>
</dbReference>
<dbReference type="Proteomes" id="UP001555786">
    <property type="component" value="Unassembled WGS sequence"/>
</dbReference>
<proteinExistence type="predicted"/>
<gene>
    <name evidence="2" type="ORF">ABXS05_29410</name>
</gene>
<organism evidence="2 3">
    <name type="scientific">Labrys neptuniae</name>
    <dbReference type="NCBI Taxonomy" id="376174"/>
    <lineage>
        <taxon>Bacteria</taxon>
        <taxon>Pseudomonadati</taxon>
        <taxon>Pseudomonadota</taxon>
        <taxon>Alphaproteobacteria</taxon>
        <taxon>Hyphomicrobiales</taxon>
        <taxon>Xanthobacteraceae</taxon>
        <taxon>Labrys</taxon>
    </lineage>
</organism>